<sequence length="371" mass="42805">MELIAFFLMIFGIYQPVPKKPSTLPDRILLTCFKLYQFAWCSSLCYLLIMINSAVFQVKIFLVHICDVLLVNVLWYILQYRLKLLEMCIKKQSNNWRTYPTMSCRVKIITVIFFHNCLINTVLNVAKMLTVSKILNYMEAAMTFGYYPLNRIAPNGEEFLIKSAIAIGMIIFYAFPPVAAVKCYLTLLPQLLSDSKLLRFAENSFQTDLLRSKDFLLDLTKAVDFVKGSQFRHFPVLFILISFWATGIFYNLTKILYDPTFRDSYNLMSAIFNVAIYSVQYLLLLALASKLPMALSDMRSDLLRNAAIHRCIFSEPRICRCQPAHVDPGDLQRRGHSFASRLDRTQKRSLIPVSIGVLATYELLIVQILER</sequence>
<evidence type="ECO:0000313" key="3">
    <source>
        <dbReference type="Proteomes" id="UP001054945"/>
    </source>
</evidence>
<comment type="caution">
    <text evidence="2">The sequence shown here is derived from an EMBL/GenBank/DDBJ whole genome shotgun (WGS) entry which is preliminary data.</text>
</comment>
<feature type="transmembrane region" description="Helical" evidence="1">
    <location>
        <begin position="265"/>
        <end position="288"/>
    </location>
</feature>
<evidence type="ECO:0000256" key="1">
    <source>
        <dbReference type="SAM" id="Phobius"/>
    </source>
</evidence>
<keyword evidence="1" id="KW-0812">Transmembrane</keyword>
<reference evidence="2 3" key="1">
    <citation type="submission" date="2021-06" db="EMBL/GenBank/DDBJ databases">
        <title>Caerostris extrusa draft genome.</title>
        <authorList>
            <person name="Kono N."/>
            <person name="Arakawa K."/>
        </authorList>
    </citation>
    <scope>NUCLEOTIDE SEQUENCE [LARGE SCALE GENOMIC DNA]</scope>
</reference>
<feature type="transmembrane region" description="Helical" evidence="1">
    <location>
        <begin position="35"/>
        <end position="53"/>
    </location>
</feature>
<proteinExistence type="predicted"/>
<accession>A0AAV4RX95</accession>
<evidence type="ECO:0008006" key="4">
    <source>
        <dbReference type="Google" id="ProtNLM"/>
    </source>
</evidence>
<feature type="transmembrane region" description="Helical" evidence="1">
    <location>
        <begin position="164"/>
        <end position="187"/>
    </location>
</feature>
<dbReference type="AlphaFoldDB" id="A0AAV4RX95"/>
<dbReference type="Proteomes" id="UP001054945">
    <property type="component" value="Unassembled WGS sequence"/>
</dbReference>
<protein>
    <recommendedName>
        <fullName evidence="4">Gustatory receptor</fullName>
    </recommendedName>
</protein>
<keyword evidence="1" id="KW-1133">Transmembrane helix</keyword>
<organism evidence="2 3">
    <name type="scientific">Caerostris extrusa</name>
    <name type="common">Bark spider</name>
    <name type="synonym">Caerostris bankana</name>
    <dbReference type="NCBI Taxonomy" id="172846"/>
    <lineage>
        <taxon>Eukaryota</taxon>
        <taxon>Metazoa</taxon>
        <taxon>Ecdysozoa</taxon>
        <taxon>Arthropoda</taxon>
        <taxon>Chelicerata</taxon>
        <taxon>Arachnida</taxon>
        <taxon>Araneae</taxon>
        <taxon>Araneomorphae</taxon>
        <taxon>Entelegynae</taxon>
        <taxon>Araneoidea</taxon>
        <taxon>Araneidae</taxon>
        <taxon>Caerostris</taxon>
    </lineage>
</organism>
<feature type="transmembrane region" description="Helical" evidence="1">
    <location>
        <begin position="60"/>
        <end position="78"/>
    </location>
</feature>
<dbReference type="EMBL" id="BPLR01008465">
    <property type="protein sequence ID" value="GIY24905.1"/>
    <property type="molecule type" value="Genomic_DNA"/>
</dbReference>
<keyword evidence="1" id="KW-0472">Membrane</keyword>
<keyword evidence="3" id="KW-1185">Reference proteome</keyword>
<feature type="transmembrane region" description="Helical" evidence="1">
    <location>
        <begin position="234"/>
        <end position="253"/>
    </location>
</feature>
<evidence type="ECO:0000313" key="2">
    <source>
        <dbReference type="EMBL" id="GIY24905.1"/>
    </source>
</evidence>
<gene>
    <name evidence="2" type="primary">AVEN_187591_1</name>
    <name evidence="2" type="ORF">CEXT_588411</name>
</gene>
<name>A0AAV4RX95_CAEEX</name>